<evidence type="ECO:0000259" key="8">
    <source>
        <dbReference type="SMART" id="SM00479"/>
    </source>
</evidence>
<dbReference type="OMA" id="NIRMQYY"/>
<dbReference type="InterPro" id="IPR036397">
    <property type="entry name" value="RNaseH_sf"/>
</dbReference>
<evidence type="ECO:0000256" key="7">
    <source>
        <dbReference type="SAM" id="MobiDB-lite"/>
    </source>
</evidence>
<dbReference type="Pfam" id="PF15870">
    <property type="entry name" value="EloA-BP1"/>
    <property type="match status" value="1"/>
</dbReference>
<comment type="subcellular location">
    <subcellularLocation>
        <location evidence="1">Nucleus</location>
    </subcellularLocation>
</comment>
<feature type="compositionally biased region" description="Basic and acidic residues" evidence="7">
    <location>
        <begin position="482"/>
        <end position="503"/>
    </location>
</feature>
<dbReference type="FunFam" id="3.30.420.10:FF:000021">
    <property type="entry name" value="RNA exonuclease 1 homolog"/>
    <property type="match status" value="1"/>
</dbReference>
<protein>
    <recommendedName>
        <fullName evidence="8">Exonuclease domain-containing protein</fullName>
    </recommendedName>
</protein>
<dbReference type="InterPro" id="IPR012337">
    <property type="entry name" value="RNaseH-like_sf"/>
</dbReference>
<dbReference type="EnsemblMetazoa" id="G2428.1">
    <property type="protein sequence ID" value="G2428.1:cds"/>
    <property type="gene ID" value="G2428"/>
</dbReference>
<evidence type="ECO:0000313" key="9">
    <source>
        <dbReference type="EnsemblMetazoa" id="G2428.1:cds"/>
    </source>
</evidence>
<feature type="compositionally biased region" description="Basic residues" evidence="7">
    <location>
        <begin position="684"/>
        <end position="693"/>
    </location>
</feature>
<keyword evidence="5" id="KW-0269">Exonuclease</keyword>
<dbReference type="GO" id="GO:0003676">
    <property type="term" value="F:nucleic acid binding"/>
    <property type="evidence" value="ECO:0007669"/>
    <property type="project" value="InterPro"/>
</dbReference>
<dbReference type="SMART" id="SM00479">
    <property type="entry name" value="EXOIII"/>
    <property type="match status" value="1"/>
</dbReference>
<feature type="compositionally biased region" description="Basic and acidic residues" evidence="7">
    <location>
        <begin position="371"/>
        <end position="383"/>
    </location>
</feature>
<evidence type="ECO:0000256" key="4">
    <source>
        <dbReference type="ARBA" id="ARBA00022801"/>
    </source>
</evidence>
<comment type="similarity">
    <text evidence="2">Belongs to the REXO1/REXO3 family.</text>
</comment>
<feature type="compositionally biased region" description="Polar residues" evidence="7">
    <location>
        <begin position="206"/>
        <end position="218"/>
    </location>
</feature>
<accession>A0A8W8KMV3</accession>
<feature type="compositionally biased region" description="Basic and acidic residues" evidence="7">
    <location>
        <begin position="348"/>
        <end position="358"/>
    </location>
</feature>
<dbReference type="CDD" id="cd06145">
    <property type="entry name" value="REX1_like"/>
    <property type="match status" value="1"/>
</dbReference>
<feature type="compositionally biased region" description="Basic and acidic residues" evidence="7">
    <location>
        <begin position="237"/>
        <end position="249"/>
    </location>
</feature>
<feature type="domain" description="Exonuclease" evidence="8">
    <location>
        <begin position="994"/>
        <end position="1153"/>
    </location>
</feature>
<dbReference type="Gene3D" id="3.30.420.10">
    <property type="entry name" value="Ribonuclease H-like superfamily/Ribonuclease H"/>
    <property type="match status" value="1"/>
</dbReference>
<evidence type="ECO:0000256" key="3">
    <source>
        <dbReference type="ARBA" id="ARBA00022722"/>
    </source>
</evidence>
<feature type="compositionally biased region" description="Low complexity" evidence="7">
    <location>
        <begin position="416"/>
        <end position="427"/>
    </location>
</feature>
<organism evidence="9 10">
    <name type="scientific">Magallana gigas</name>
    <name type="common">Pacific oyster</name>
    <name type="synonym">Crassostrea gigas</name>
    <dbReference type="NCBI Taxonomy" id="29159"/>
    <lineage>
        <taxon>Eukaryota</taxon>
        <taxon>Metazoa</taxon>
        <taxon>Spiralia</taxon>
        <taxon>Lophotrochozoa</taxon>
        <taxon>Mollusca</taxon>
        <taxon>Bivalvia</taxon>
        <taxon>Autobranchia</taxon>
        <taxon>Pteriomorphia</taxon>
        <taxon>Ostreida</taxon>
        <taxon>Ostreoidea</taxon>
        <taxon>Ostreidae</taxon>
        <taxon>Magallana</taxon>
    </lineage>
</organism>
<keyword evidence="4" id="KW-0378">Hydrolase</keyword>
<feature type="compositionally biased region" description="Acidic residues" evidence="7">
    <location>
        <begin position="258"/>
        <end position="292"/>
    </location>
</feature>
<keyword evidence="10" id="KW-1185">Reference proteome</keyword>
<reference evidence="9" key="1">
    <citation type="submission" date="2022-08" db="UniProtKB">
        <authorList>
            <consortium name="EnsemblMetazoa"/>
        </authorList>
    </citation>
    <scope>IDENTIFICATION</scope>
    <source>
        <strain evidence="9">05x7-T-G4-1.051#20</strain>
    </source>
</reference>
<sequence>MFSSGGYFRGFNCPFFASGLCERPYCHYRHVKTEEEKPQSKAAAGYSDAQYEVNWNPGKNTSGSLGEHVKLNKYTGEPEISIDPKTADKETPPEEFENVNKYTGEPILTPETNEYIVEVKTNCQNYKPTDKKSLKSRRPKLNIPKPVQKVNKYTGEPVVESVEKQAYTPEARDFPEYNPTPINQLKPSPPKYKTDIVDNENEQEYDPQSNFSTTSLLKPSQPLAIKRSFTYDPTTPDFHHPAKKAKEEQEVPVSDNEDKSDDGELGMFSEDEEEMISESREDDVDTIDNEEENSSKPSMITDVKVFESLLMPVMDHDDSNDRLSDTEKNLSDSKKKSNEKTKHAKKSKSSDKTSDHSKKSSNSSIQRNGHSSKEKVSKAESSKSSKSSSSSKSREQSSSKPSSSKSSVNGPKNSSDKQSSSHSSSSDKTPHKHSSCKSSSTSSSSSSKNKSSEKESSKKPSSSSSSHQNHKHSKQSSHSKSKHETNTSKHEKSSSKTEKSSVKHEHHKHSSDTTSKHDHKKHDSVSKSSKEGHRNSTEKERKKRDRSVSLDSNGSRRKIVNLNVDLFGEDSDGGPSLFSDEEEDPYEECLRIYNESNVSRPSPKKQHNEMKLNDADQSESMQIPGKKRTAHIGSKEVTRKIPKKPNSKLSPAQIMHNRFVQMQKQAQEEAGRSQEPSTSSASHSKQRVAHHSKQAGQGTKIVDGKTVITTVSKTQKRTAHVPNVKNLKRPTIPAEYGSKVPISVRQRYLNTIIDECLPLYQKEEDAFKRGLEEELSVYKRASNKNVYLNVACNTIKRLRTETAEFCSSPTKPTSPQKMSHEAMLGGKNATKTTYTLNRSGGSYRGPMENFKGSELCNRLSRYILTEEQLQENGYPRPDPENSSAAKVYTTSQQEQNSAKLKTYEKICVRCGKRFMVYPNGTYAHKEECIHHWGKAWKKKIAGYIETRYTCCQGDLGAEGCQVAKYHVHESNKWENRMGYLRTLPCSPVPDGDYGVYAMDCEMVYTQGGQELARVTVTDCENNSVYETLVRPDRKVIDYNTRFSGITAEDMDGVTTTIRDVQAVLLSLFTEKTILIGHSLESDLVAVKIIHDTVVDTAVVFPHRLGPPYKRALKTLMAEYLKKIIQDDVGGHDSQEDAISCMELMQWRVKEDARKEPRCS</sequence>
<dbReference type="PANTHER" id="PTHR12801">
    <property type="entry name" value="RNA EXONUCLEASE REXO1 / RECO3 FAMILY MEMBER-RELATED"/>
    <property type="match status" value="1"/>
</dbReference>
<dbReference type="GO" id="GO:0005634">
    <property type="term" value="C:nucleus"/>
    <property type="evidence" value="ECO:0007669"/>
    <property type="project" value="UniProtKB-SubCell"/>
</dbReference>
<evidence type="ECO:0000256" key="6">
    <source>
        <dbReference type="ARBA" id="ARBA00023242"/>
    </source>
</evidence>
<dbReference type="AlphaFoldDB" id="A0A8W8KMV3"/>
<keyword evidence="6" id="KW-0539">Nucleus</keyword>
<dbReference type="Pfam" id="PF00929">
    <property type="entry name" value="RNase_T"/>
    <property type="match status" value="1"/>
</dbReference>
<dbReference type="InterPro" id="IPR013520">
    <property type="entry name" value="Ribonucl_H"/>
</dbReference>
<dbReference type="SUPFAM" id="SSF53098">
    <property type="entry name" value="Ribonuclease H-like"/>
    <property type="match status" value="1"/>
</dbReference>
<feature type="compositionally biased region" description="Basic residues" evidence="7">
    <location>
        <begin position="468"/>
        <end position="481"/>
    </location>
</feature>
<evidence type="ECO:0000313" key="10">
    <source>
        <dbReference type="Proteomes" id="UP000005408"/>
    </source>
</evidence>
<dbReference type="InterPro" id="IPR031736">
    <property type="entry name" value="REXO1-like_dom"/>
</dbReference>
<evidence type="ECO:0000256" key="5">
    <source>
        <dbReference type="ARBA" id="ARBA00022839"/>
    </source>
</evidence>
<feature type="compositionally biased region" description="Polar residues" evidence="7">
    <location>
        <begin position="674"/>
        <end position="683"/>
    </location>
</feature>
<feature type="compositionally biased region" description="Basic and acidic residues" evidence="7">
    <location>
        <begin position="314"/>
        <end position="341"/>
    </location>
</feature>
<feature type="compositionally biased region" description="Low complexity" evidence="7">
    <location>
        <begin position="436"/>
        <end position="449"/>
    </location>
</feature>
<dbReference type="PANTHER" id="PTHR12801:SF115">
    <property type="entry name" value="FI18136P1-RELATED"/>
    <property type="match status" value="1"/>
</dbReference>
<dbReference type="InterPro" id="IPR047021">
    <property type="entry name" value="REXO1/3/4-like"/>
</dbReference>
<feature type="compositionally biased region" description="Basic and acidic residues" evidence="7">
    <location>
        <begin position="510"/>
        <end position="540"/>
    </location>
</feature>
<dbReference type="InterPro" id="IPR034922">
    <property type="entry name" value="REX1-like_exo"/>
</dbReference>
<proteinExistence type="inferred from homology"/>
<evidence type="ECO:0000256" key="1">
    <source>
        <dbReference type="ARBA" id="ARBA00004123"/>
    </source>
</evidence>
<dbReference type="GO" id="GO:0004527">
    <property type="term" value="F:exonuclease activity"/>
    <property type="evidence" value="ECO:0007669"/>
    <property type="project" value="UniProtKB-KW"/>
</dbReference>
<feature type="region of interest" description="Disordered" evidence="7">
    <location>
        <begin position="164"/>
        <end position="701"/>
    </location>
</feature>
<keyword evidence="3" id="KW-0540">Nuclease</keyword>
<name>A0A8W8KMV3_MAGGI</name>
<evidence type="ECO:0000256" key="2">
    <source>
        <dbReference type="ARBA" id="ARBA00006357"/>
    </source>
</evidence>
<dbReference type="Proteomes" id="UP000005408">
    <property type="component" value="Unassembled WGS sequence"/>
</dbReference>
<feature type="region of interest" description="Disordered" evidence="7">
    <location>
        <begin position="74"/>
        <end position="105"/>
    </location>
</feature>
<dbReference type="OrthoDB" id="206335at2759"/>
<feature type="compositionally biased region" description="Low complexity" evidence="7">
    <location>
        <begin position="398"/>
        <end position="407"/>
    </location>
</feature>